<dbReference type="RefSeq" id="WP_043064743.1">
    <property type="nucleotide sequence ID" value="NZ_BJOA01000050.1"/>
</dbReference>
<reference evidence="3 5" key="2">
    <citation type="submission" date="2016-10" db="EMBL/GenBank/DDBJ databases">
        <authorList>
            <person name="de Groot N.N."/>
        </authorList>
    </citation>
    <scope>NUCLEOTIDE SEQUENCE [LARGE SCALE GENOMIC DNA]</scope>
    <source>
        <strain evidence="3 5">DSM 2895</strain>
    </source>
</reference>
<organism evidence="2 4">
    <name type="scientific">Aneurinibacillus migulanus</name>
    <name type="common">Bacillus migulanus</name>
    <dbReference type="NCBI Taxonomy" id="47500"/>
    <lineage>
        <taxon>Bacteria</taxon>
        <taxon>Bacillati</taxon>
        <taxon>Bacillota</taxon>
        <taxon>Bacilli</taxon>
        <taxon>Bacillales</taxon>
        <taxon>Paenibacillaceae</taxon>
        <taxon>Aneurinibacillus group</taxon>
        <taxon>Aneurinibacillus</taxon>
    </lineage>
</organism>
<dbReference type="EMBL" id="FNED01000010">
    <property type="protein sequence ID" value="SDI99979.1"/>
    <property type="molecule type" value="Genomic_DNA"/>
</dbReference>
<evidence type="ECO:0000313" key="2">
    <source>
        <dbReference type="EMBL" id="KON97375.1"/>
    </source>
</evidence>
<sequence length="226" mass="26323">MKSIYQKALGENFKRLHPKLQEKFGLTSTGGRAAISHGIMDEITGGLPFLRPLFRLGTGRRMVFPERGRNISFVLENYAYRDSYGRECIIWARTFDFGKKKRHFDAVMVYSEQKERIIDYFGSHQDFVSDLEFTVLDDGGLRITSKEQRLLPGDLTIPLPVFLRAEAIVTERFLDETNEFFIHVQVRNPIVGTLFEYQGTFRTEYVHVLPEEIPDRVVPVKERKRE</sequence>
<dbReference type="InterPro" id="IPR025311">
    <property type="entry name" value="DUF4166"/>
</dbReference>
<dbReference type="GeneID" id="42307394"/>
<evidence type="ECO:0000313" key="5">
    <source>
        <dbReference type="Proteomes" id="UP000182836"/>
    </source>
</evidence>
<evidence type="ECO:0000259" key="1">
    <source>
        <dbReference type="Pfam" id="PF13761"/>
    </source>
</evidence>
<dbReference type="OrthoDB" id="2448833at2"/>
<reference evidence="2 4" key="1">
    <citation type="submission" date="2015-07" db="EMBL/GenBank/DDBJ databases">
        <title>Fjat-14205 dsm 2895.</title>
        <authorList>
            <person name="Liu B."/>
            <person name="Wang J."/>
            <person name="Zhu Y."/>
            <person name="Liu G."/>
            <person name="Chen Q."/>
            <person name="Chen Z."/>
            <person name="Lan J."/>
            <person name="Che J."/>
            <person name="Ge C."/>
            <person name="Shi H."/>
            <person name="Pan Z."/>
            <person name="Liu X."/>
        </authorList>
    </citation>
    <scope>NUCLEOTIDE SEQUENCE [LARGE SCALE GENOMIC DNA]</scope>
    <source>
        <strain evidence="2 4">DSM 2895</strain>
    </source>
</reference>
<dbReference type="Proteomes" id="UP000037269">
    <property type="component" value="Unassembled WGS sequence"/>
</dbReference>
<dbReference type="Proteomes" id="UP000182836">
    <property type="component" value="Unassembled WGS sequence"/>
</dbReference>
<accession>A0A0D1Y0K8</accession>
<gene>
    <name evidence="2" type="ORF">AF333_19770</name>
    <name evidence="3" type="ORF">SAMN04487909_11074</name>
</gene>
<evidence type="ECO:0000313" key="4">
    <source>
        <dbReference type="Proteomes" id="UP000037269"/>
    </source>
</evidence>
<protein>
    <recommendedName>
        <fullName evidence="1">DUF4166 domain-containing protein</fullName>
    </recommendedName>
</protein>
<feature type="domain" description="DUF4166" evidence="1">
    <location>
        <begin position="16"/>
        <end position="201"/>
    </location>
</feature>
<dbReference type="STRING" id="47500.AF333_19770"/>
<evidence type="ECO:0000313" key="3">
    <source>
        <dbReference type="EMBL" id="SDI99979.1"/>
    </source>
</evidence>
<dbReference type="PATRIC" id="fig|47500.8.peg.4946"/>
<dbReference type="Pfam" id="PF13761">
    <property type="entry name" value="DUF4166"/>
    <property type="match status" value="1"/>
</dbReference>
<proteinExistence type="predicted"/>
<dbReference type="EMBL" id="LGUG01000004">
    <property type="protein sequence ID" value="KON97375.1"/>
    <property type="molecule type" value="Genomic_DNA"/>
</dbReference>
<keyword evidence="4" id="KW-1185">Reference proteome</keyword>
<name>A0A0D1Y0K8_ANEMI</name>
<dbReference type="AlphaFoldDB" id="A0A0D1Y0K8"/>